<keyword evidence="1" id="KW-0175">Coiled coil</keyword>
<dbReference type="SUPFAM" id="SSF50729">
    <property type="entry name" value="PH domain-like"/>
    <property type="match status" value="1"/>
</dbReference>
<dbReference type="Proteomes" id="UP000008370">
    <property type="component" value="Unassembled WGS sequence"/>
</dbReference>
<feature type="domain" description="PH" evidence="3">
    <location>
        <begin position="202"/>
        <end position="244"/>
    </location>
</feature>
<feature type="region of interest" description="Disordered" evidence="2">
    <location>
        <begin position="28"/>
        <end position="53"/>
    </location>
</feature>
<feature type="coiled-coil region" evidence="1">
    <location>
        <begin position="60"/>
        <end position="170"/>
    </location>
</feature>
<protein>
    <recommendedName>
        <fullName evidence="3">PH domain-containing protein</fullName>
    </recommendedName>
</protein>
<dbReference type="KEGG" id="pco:PHACADRAFT_263676"/>
<dbReference type="InParanoid" id="K5VV02"/>
<dbReference type="AlphaFoldDB" id="K5VV02"/>
<dbReference type="GeneID" id="18918620"/>
<gene>
    <name evidence="4" type="ORF">PHACADRAFT_263676</name>
</gene>
<evidence type="ECO:0000259" key="3">
    <source>
        <dbReference type="PROSITE" id="PS50003"/>
    </source>
</evidence>
<organism evidence="4 5">
    <name type="scientific">Phanerochaete carnosa (strain HHB-10118-sp)</name>
    <name type="common">White-rot fungus</name>
    <name type="synonym">Peniophora carnosa</name>
    <dbReference type="NCBI Taxonomy" id="650164"/>
    <lineage>
        <taxon>Eukaryota</taxon>
        <taxon>Fungi</taxon>
        <taxon>Dikarya</taxon>
        <taxon>Basidiomycota</taxon>
        <taxon>Agaricomycotina</taxon>
        <taxon>Agaricomycetes</taxon>
        <taxon>Polyporales</taxon>
        <taxon>Phanerochaetaceae</taxon>
        <taxon>Phanerochaete</taxon>
    </lineage>
</organism>
<dbReference type="RefSeq" id="XP_007400670.1">
    <property type="nucleotide sequence ID" value="XM_007400608.1"/>
</dbReference>
<evidence type="ECO:0000313" key="4">
    <source>
        <dbReference type="EMBL" id="EKM50394.1"/>
    </source>
</evidence>
<accession>K5VV02</accession>
<dbReference type="InterPro" id="IPR011993">
    <property type="entry name" value="PH-like_dom_sf"/>
</dbReference>
<sequence>MPLTELSCEYAACSVFLSRELSVQHLGSRALPRPAPSRKSPQPTIPTTSPRMLSVSEIRKRRLETANQQVTDELSASLEEARHRVQSELEKQRLEQEHMEEERMRKLALEKDLRKAAQIQREKAERERREEEARLRLIEERRIADRERRQRQAQMHREYMERSIQQAEEEKRRRLEARRHMIDERRARPLPLKQEFGVEAADVSFHGWVTVQTTGSVAWRRRYCCIENGTVSFFKNDKHVSFVS</sequence>
<dbReference type="HOGENOM" id="CLU_1138347_0_0_1"/>
<dbReference type="PROSITE" id="PS50003">
    <property type="entry name" value="PH_DOMAIN"/>
    <property type="match status" value="1"/>
</dbReference>
<evidence type="ECO:0000256" key="2">
    <source>
        <dbReference type="SAM" id="MobiDB-lite"/>
    </source>
</evidence>
<name>K5VV02_PHACS</name>
<dbReference type="Gene3D" id="2.30.29.30">
    <property type="entry name" value="Pleckstrin-homology domain (PH domain)/Phosphotyrosine-binding domain (PTB)"/>
    <property type="match status" value="1"/>
</dbReference>
<proteinExistence type="predicted"/>
<dbReference type="OrthoDB" id="2123378at2759"/>
<keyword evidence="5" id="KW-1185">Reference proteome</keyword>
<dbReference type="EMBL" id="JH930478">
    <property type="protein sequence ID" value="EKM50394.1"/>
    <property type="molecule type" value="Genomic_DNA"/>
</dbReference>
<dbReference type="InterPro" id="IPR001849">
    <property type="entry name" value="PH_domain"/>
</dbReference>
<dbReference type="STRING" id="650164.K5VV02"/>
<evidence type="ECO:0000256" key="1">
    <source>
        <dbReference type="SAM" id="Coils"/>
    </source>
</evidence>
<feature type="compositionally biased region" description="Polar residues" evidence="2">
    <location>
        <begin position="39"/>
        <end position="51"/>
    </location>
</feature>
<reference evidence="4 5" key="1">
    <citation type="journal article" date="2012" name="BMC Genomics">
        <title>Comparative genomics of the white-rot fungi, Phanerochaete carnosa and P. chrysosporium, to elucidate the genetic basis of the distinct wood types they colonize.</title>
        <authorList>
            <person name="Suzuki H."/>
            <person name="MacDonald J."/>
            <person name="Syed K."/>
            <person name="Salamov A."/>
            <person name="Hori C."/>
            <person name="Aerts A."/>
            <person name="Henrissat B."/>
            <person name="Wiebenga A."/>
            <person name="vanKuyk P.A."/>
            <person name="Barry K."/>
            <person name="Lindquist E."/>
            <person name="LaButti K."/>
            <person name="Lapidus A."/>
            <person name="Lucas S."/>
            <person name="Coutinho P."/>
            <person name="Gong Y."/>
            <person name="Samejima M."/>
            <person name="Mahadevan R."/>
            <person name="Abou-Zaid M."/>
            <person name="de Vries R.P."/>
            <person name="Igarashi K."/>
            <person name="Yadav J.S."/>
            <person name="Grigoriev I.V."/>
            <person name="Master E.R."/>
        </authorList>
    </citation>
    <scope>NUCLEOTIDE SEQUENCE [LARGE SCALE GENOMIC DNA]</scope>
    <source>
        <strain evidence="4 5">HHB-10118-sp</strain>
    </source>
</reference>
<evidence type="ECO:0000313" key="5">
    <source>
        <dbReference type="Proteomes" id="UP000008370"/>
    </source>
</evidence>